<dbReference type="EMBL" id="KN847346">
    <property type="protein sequence ID" value="KIW37058.1"/>
    <property type="molecule type" value="Genomic_DNA"/>
</dbReference>
<dbReference type="SUPFAM" id="SSF53335">
    <property type="entry name" value="S-adenosyl-L-methionine-dependent methyltransferases"/>
    <property type="match status" value="1"/>
</dbReference>
<evidence type="ECO:0000256" key="8">
    <source>
        <dbReference type="ARBA" id="ARBA00048428"/>
    </source>
</evidence>
<evidence type="ECO:0000256" key="1">
    <source>
        <dbReference type="ARBA" id="ARBA00022679"/>
    </source>
</evidence>
<dbReference type="GO" id="GO:0030791">
    <property type="term" value="F:arsenite methyltransferase activity"/>
    <property type="evidence" value="ECO:0007669"/>
    <property type="project" value="UniProtKB-EC"/>
</dbReference>
<dbReference type="STRING" id="215243.A0A0D2D193"/>
<keyword evidence="2" id="KW-0949">S-adenosyl-L-methionine</keyword>
<evidence type="ECO:0000259" key="9">
    <source>
        <dbReference type="Pfam" id="PF13847"/>
    </source>
</evidence>
<dbReference type="VEuPathDB" id="FungiDB:PV06_10687"/>
<evidence type="ECO:0000256" key="6">
    <source>
        <dbReference type="ARBA" id="ARBA00047941"/>
    </source>
</evidence>
<comment type="catalytic activity">
    <reaction evidence="8">
        <text>arsenic triglutathione + 3 [thioredoxin]-dithiol + 3 S-adenosyl-L-methionine = trimethylarsine + 3 [thioredoxin]-disulfide + 3 glutathione + 3 S-adenosyl-L-homocysteine + 3 H(+)</text>
        <dbReference type="Rhea" id="RHEA:69432"/>
        <dbReference type="Rhea" id="RHEA-COMP:10698"/>
        <dbReference type="Rhea" id="RHEA-COMP:10700"/>
        <dbReference type="ChEBI" id="CHEBI:15378"/>
        <dbReference type="ChEBI" id="CHEBI:27130"/>
        <dbReference type="ChEBI" id="CHEBI:29950"/>
        <dbReference type="ChEBI" id="CHEBI:50058"/>
        <dbReference type="ChEBI" id="CHEBI:57856"/>
        <dbReference type="ChEBI" id="CHEBI:57925"/>
        <dbReference type="ChEBI" id="CHEBI:59789"/>
        <dbReference type="ChEBI" id="CHEBI:183640"/>
        <dbReference type="EC" id="2.1.1.137"/>
    </reaction>
</comment>
<proteinExistence type="inferred from homology"/>
<evidence type="ECO:0000256" key="4">
    <source>
        <dbReference type="ARBA" id="ARBA00034521"/>
    </source>
</evidence>
<comment type="catalytic activity">
    <reaction evidence="6">
        <text>arsenic triglutathione + [thioredoxin]-dithiol + S-adenosyl-L-methionine + 2 H2O = methylarsonous acid + [thioredoxin]-disulfide + 3 glutathione + S-adenosyl-L-homocysteine + H(+)</text>
        <dbReference type="Rhea" id="RHEA:69460"/>
        <dbReference type="Rhea" id="RHEA-COMP:10698"/>
        <dbReference type="Rhea" id="RHEA-COMP:10700"/>
        <dbReference type="ChEBI" id="CHEBI:15377"/>
        <dbReference type="ChEBI" id="CHEBI:15378"/>
        <dbReference type="ChEBI" id="CHEBI:17826"/>
        <dbReference type="ChEBI" id="CHEBI:29950"/>
        <dbReference type="ChEBI" id="CHEBI:50058"/>
        <dbReference type="ChEBI" id="CHEBI:57856"/>
        <dbReference type="ChEBI" id="CHEBI:57925"/>
        <dbReference type="ChEBI" id="CHEBI:59789"/>
        <dbReference type="ChEBI" id="CHEBI:183640"/>
        <dbReference type="EC" id="2.1.1.137"/>
    </reaction>
</comment>
<sequence>MDKSTVYQAVNNGYSSIAFEAYKGSNPSQTSKSANIAALFGYSAQDLATLPAGTNLGLSCGNPLATANLQPSETMLDLGSGGGLDCLIAANQILKADPTPKGKIYGVDRSTKMIELARRNAVKADLPKGLVEFVEAPITRIPLPDASIDLVVSNCVINLVPDEDKPRVFKEIYRLLKPGGRVAISDLLALKPMPDHVRKDAALLVGCVAGASLVDEYRRWMVDAGFEESGIAFVNTNKDLNVYHSQDAEVSCCGSASKASSKAAVADRGNAEELDFNTWVAAYQIYAVKGTS</sequence>
<keyword evidence="1" id="KW-0808">Transferase</keyword>
<name>A0A0D2D193_9EURO</name>
<protein>
    <recommendedName>
        <fullName evidence="5">Arsenite methyltransferase</fullName>
        <ecNumber evidence="4">2.1.1.137</ecNumber>
    </recommendedName>
</protein>
<dbReference type="CDD" id="cd02440">
    <property type="entry name" value="AdoMet_MTases"/>
    <property type="match status" value="1"/>
</dbReference>
<keyword evidence="11" id="KW-1185">Reference proteome</keyword>
<dbReference type="AlphaFoldDB" id="A0A0D2D193"/>
<dbReference type="RefSeq" id="XP_016257274.1">
    <property type="nucleotide sequence ID" value="XM_016412260.1"/>
</dbReference>
<gene>
    <name evidence="10" type="ORF">PV06_10687</name>
</gene>
<dbReference type="HOGENOM" id="CLU_052868_3_1_1"/>
<dbReference type="Pfam" id="PF13847">
    <property type="entry name" value="Methyltransf_31"/>
    <property type="match status" value="1"/>
</dbReference>
<organism evidence="10 11">
    <name type="scientific">Exophiala oligosperma</name>
    <dbReference type="NCBI Taxonomy" id="215243"/>
    <lineage>
        <taxon>Eukaryota</taxon>
        <taxon>Fungi</taxon>
        <taxon>Dikarya</taxon>
        <taxon>Ascomycota</taxon>
        <taxon>Pezizomycotina</taxon>
        <taxon>Eurotiomycetes</taxon>
        <taxon>Chaetothyriomycetidae</taxon>
        <taxon>Chaetothyriales</taxon>
        <taxon>Herpotrichiellaceae</taxon>
        <taxon>Exophiala</taxon>
    </lineage>
</organism>
<feature type="domain" description="Methyltransferase" evidence="9">
    <location>
        <begin position="72"/>
        <end position="225"/>
    </location>
</feature>
<evidence type="ECO:0000313" key="11">
    <source>
        <dbReference type="Proteomes" id="UP000053342"/>
    </source>
</evidence>
<dbReference type="Proteomes" id="UP000053342">
    <property type="component" value="Unassembled WGS sequence"/>
</dbReference>
<dbReference type="Gene3D" id="3.40.50.150">
    <property type="entry name" value="Vaccinia Virus protein VP39"/>
    <property type="match status" value="1"/>
</dbReference>
<dbReference type="EC" id="2.1.1.137" evidence="4"/>
<evidence type="ECO:0000256" key="5">
    <source>
        <dbReference type="ARBA" id="ARBA00034545"/>
    </source>
</evidence>
<reference evidence="10 11" key="1">
    <citation type="submission" date="2015-01" db="EMBL/GenBank/DDBJ databases">
        <title>The Genome Sequence of Exophiala oligosperma CBS72588.</title>
        <authorList>
            <consortium name="The Broad Institute Genomics Platform"/>
            <person name="Cuomo C."/>
            <person name="de Hoog S."/>
            <person name="Gorbushina A."/>
            <person name="Stielow B."/>
            <person name="Teixiera M."/>
            <person name="Abouelleil A."/>
            <person name="Chapman S.B."/>
            <person name="Priest M."/>
            <person name="Young S.K."/>
            <person name="Wortman J."/>
            <person name="Nusbaum C."/>
            <person name="Birren B."/>
        </authorList>
    </citation>
    <scope>NUCLEOTIDE SEQUENCE [LARGE SCALE GENOMIC DNA]</scope>
    <source>
        <strain evidence="10 11">CBS 72588</strain>
    </source>
</reference>
<evidence type="ECO:0000256" key="2">
    <source>
        <dbReference type="ARBA" id="ARBA00022691"/>
    </source>
</evidence>
<comment type="similarity">
    <text evidence="3">Belongs to the methyltransferase superfamily. Arsenite methyltransferase family.</text>
</comment>
<dbReference type="OrthoDB" id="10017101at2759"/>
<evidence type="ECO:0000256" key="3">
    <source>
        <dbReference type="ARBA" id="ARBA00034487"/>
    </source>
</evidence>
<dbReference type="InterPro" id="IPR025714">
    <property type="entry name" value="Methyltranfer_dom"/>
</dbReference>
<evidence type="ECO:0000256" key="7">
    <source>
        <dbReference type="ARBA" id="ARBA00047943"/>
    </source>
</evidence>
<dbReference type="PANTHER" id="PTHR43675:SF8">
    <property type="entry name" value="ARSENITE METHYLTRANSFERASE"/>
    <property type="match status" value="1"/>
</dbReference>
<comment type="catalytic activity">
    <reaction evidence="7">
        <text>arsenic triglutathione + 2 [thioredoxin]-dithiol + 2 S-adenosyl-L-methionine + H2O = dimethylarsinous acid + 2 [thioredoxin]-disulfide + 3 glutathione + 2 S-adenosyl-L-homocysteine + 2 H(+)</text>
        <dbReference type="Rhea" id="RHEA:69464"/>
        <dbReference type="Rhea" id="RHEA-COMP:10698"/>
        <dbReference type="Rhea" id="RHEA-COMP:10700"/>
        <dbReference type="ChEBI" id="CHEBI:15377"/>
        <dbReference type="ChEBI" id="CHEBI:15378"/>
        <dbReference type="ChEBI" id="CHEBI:23808"/>
        <dbReference type="ChEBI" id="CHEBI:29950"/>
        <dbReference type="ChEBI" id="CHEBI:50058"/>
        <dbReference type="ChEBI" id="CHEBI:57856"/>
        <dbReference type="ChEBI" id="CHEBI:57925"/>
        <dbReference type="ChEBI" id="CHEBI:59789"/>
        <dbReference type="ChEBI" id="CHEBI:183640"/>
        <dbReference type="EC" id="2.1.1.137"/>
    </reaction>
</comment>
<evidence type="ECO:0000313" key="10">
    <source>
        <dbReference type="EMBL" id="KIW37058.1"/>
    </source>
</evidence>
<dbReference type="PANTHER" id="PTHR43675">
    <property type="entry name" value="ARSENITE METHYLTRANSFERASE"/>
    <property type="match status" value="1"/>
</dbReference>
<dbReference type="InterPro" id="IPR026669">
    <property type="entry name" value="Arsenite_MeTrfase-like"/>
</dbReference>
<dbReference type="InterPro" id="IPR029063">
    <property type="entry name" value="SAM-dependent_MTases_sf"/>
</dbReference>
<dbReference type="GeneID" id="27362761"/>
<accession>A0A0D2D193</accession>